<dbReference type="OrthoDB" id="421583at2759"/>
<comment type="similarity">
    <text evidence="5">In the N-terminal section; belongs to the long-chain O-acyltransferase family.</text>
</comment>
<dbReference type="InterPro" id="IPR045034">
    <property type="entry name" value="O-acyltransferase_WSD1-like"/>
</dbReference>
<dbReference type="EMBL" id="CAMXCT010001646">
    <property type="protein sequence ID" value="CAI3991908.1"/>
    <property type="molecule type" value="Genomic_DNA"/>
</dbReference>
<evidence type="ECO:0008006" key="13">
    <source>
        <dbReference type="Google" id="ProtNLM"/>
    </source>
</evidence>
<evidence type="ECO:0000313" key="12">
    <source>
        <dbReference type="Proteomes" id="UP001152797"/>
    </source>
</evidence>
<evidence type="ECO:0000313" key="11">
    <source>
        <dbReference type="EMBL" id="CAL4779220.1"/>
    </source>
</evidence>
<evidence type="ECO:0000256" key="4">
    <source>
        <dbReference type="ARBA" id="ARBA00023315"/>
    </source>
</evidence>
<evidence type="ECO:0000259" key="8">
    <source>
        <dbReference type="Pfam" id="PF03007"/>
    </source>
</evidence>
<dbReference type="GO" id="GO:0019432">
    <property type="term" value="P:triglyceride biosynthetic process"/>
    <property type="evidence" value="ECO:0007669"/>
    <property type="project" value="TreeGrafter"/>
</dbReference>
<dbReference type="Proteomes" id="UP001152797">
    <property type="component" value="Unassembled WGS sequence"/>
</dbReference>
<evidence type="ECO:0000256" key="5">
    <source>
        <dbReference type="ARBA" id="ARBA00024360"/>
    </source>
</evidence>
<evidence type="ECO:0000256" key="6">
    <source>
        <dbReference type="ARBA" id="ARBA00047604"/>
    </source>
</evidence>
<evidence type="ECO:0000256" key="7">
    <source>
        <dbReference type="ARBA" id="ARBA00048109"/>
    </source>
</evidence>
<organism evidence="10">
    <name type="scientific">Cladocopium goreaui</name>
    <dbReference type="NCBI Taxonomy" id="2562237"/>
    <lineage>
        <taxon>Eukaryota</taxon>
        <taxon>Sar</taxon>
        <taxon>Alveolata</taxon>
        <taxon>Dinophyceae</taxon>
        <taxon>Suessiales</taxon>
        <taxon>Symbiodiniaceae</taxon>
        <taxon>Cladocopium</taxon>
    </lineage>
</organism>
<dbReference type="InterPro" id="IPR004255">
    <property type="entry name" value="O-acyltransferase_WSD1_N"/>
</dbReference>
<evidence type="ECO:0000256" key="2">
    <source>
        <dbReference type="ARBA" id="ARBA00005189"/>
    </source>
</evidence>
<dbReference type="PANTHER" id="PTHR31650:SF1">
    <property type="entry name" value="WAX ESTER SYNTHASE_DIACYLGLYCEROL ACYLTRANSFERASE 4-RELATED"/>
    <property type="match status" value="1"/>
</dbReference>
<evidence type="ECO:0000256" key="3">
    <source>
        <dbReference type="ARBA" id="ARBA00022679"/>
    </source>
</evidence>
<comment type="pathway">
    <text evidence="2">Lipid metabolism.</text>
</comment>
<dbReference type="Pfam" id="PF06974">
    <property type="entry name" value="WS_DGAT_C"/>
    <property type="match status" value="1"/>
</dbReference>
<dbReference type="GO" id="GO:0004144">
    <property type="term" value="F:diacylglycerol O-acyltransferase activity"/>
    <property type="evidence" value="ECO:0007669"/>
    <property type="project" value="UniProtKB-EC"/>
</dbReference>
<reference evidence="11 12" key="2">
    <citation type="submission" date="2024-05" db="EMBL/GenBank/DDBJ databases">
        <authorList>
            <person name="Chen Y."/>
            <person name="Shah S."/>
            <person name="Dougan E. K."/>
            <person name="Thang M."/>
            <person name="Chan C."/>
        </authorList>
    </citation>
    <scope>NUCLEOTIDE SEQUENCE [LARGE SCALE GENOMIC DNA]</scope>
</reference>
<comment type="catalytic activity">
    <reaction evidence="7">
        <text>an acyl-CoA + a 1,2-diacyl-sn-glycerol = a triacyl-sn-glycerol + CoA</text>
        <dbReference type="Rhea" id="RHEA:10868"/>
        <dbReference type="ChEBI" id="CHEBI:17815"/>
        <dbReference type="ChEBI" id="CHEBI:57287"/>
        <dbReference type="ChEBI" id="CHEBI:58342"/>
        <dbReference type="ChEBI" id="CHEBI:64615"/>
        <dbReference type="EC" id="2.3.1.20"/>
    </reaction>
</comment>
<keyword evidence="12" id="KW-1185">Reference proteome</keyword>
<dbReference type="InterPro" id="IPR009721">
    <property type="entry name" value="O-acyltransferase_WSD1_C"/>
</dbReference>
<evidence type="ECO:0000256" key="1">
    <source>
        <dbReference type="ARBA" id="ARBA00004771"/>
    </source>
</evidence>
<reference evidence="10" key="1">
    <citation type="submission" date="2022-10" db="EMBL/GenBank/DDBJ databases">
        <authorList>
            <person name="Chen Y."/>
            <person name="Dougan E. K."/>
            <person name="Chan C."/>
            <person name="Rhodes N."/>
            <person name="Thang M."/>
        </authorList>
    </citation>
    <scope>NUCLEOTIDE SEQUENCE</scope>
</reference>
<feature type="domain" description="O-acyltransferase WSD1 C-terminal" evidence="9">
    <location>
        <begin position="559"/>
        <end position="701"/>
    </location>
</feature>
<evidence type="ECO:0000313" key="10">
    <source>
        <dbReference type="EMBL" id="CAI3991908.1"/>
    </source>
</evidence>
<comment type="pathway">
    <text evidence="1">Glycerolipid metabolism; triacylglycerol biosynthesis.</text>
</comment>
<gene>
    <name evidence="10" type="ORF">C1SCF055_LOCUS18774</name>
</gene>
<keyword evidence="3" id="KW-0808">Transferase</keyword>
<comment type="catalytic activity">
    <reaction evidence="6">
        <text>a long chain fatty alcohol + a fatty acyl-CoA = a long-chain alcohol wax ester + CoA</text>
        <dbReference type="Rhea" id="RHEA:38443"/>
        <dbReference type="ChEBI" id="CHEBI:17135"/>
        <dbReference type="ChEBI" id="CHEBI:57287"/>
        <dbReference type="ChEBI" id="CHEBI:77636"/>
        <dbReference type="ChEBI" id="CHEBI:235323"/>
        <dbReference type="EC" id="2.3.1.75"/>
    </reaction>
</comment>
<name>A0A9P1FX56_9DINO</name>
<dbReference type="GO" id="GO:0047196">
    <property type="term" value="F:long-chain-alcohol O-fatty-acyltransferase activity"/>
    <property type="evidence" value="ECO:0007669"/>
    <property type="project" value="UniProtKB-EC"/>
</dbReference>
<dbReference type="AlphaFoldDB" id="A0A9P1FX56"/>
<dbReference type="Pfam" id="PF03007">
    <property type="entry name" value="WS_DGAT_cat"/>
    <property type="match status" value="1"/>
</dbReference>
<evidence type="ECO:0000259" key="9">
    <source>
        <dbReference type="Pfam" id="PF06974"/>
    </source>
</evidence>
<dbReference type="PANTHER" id="PTHR31650">
    <property type="entry name" value="O-ACYLTRANSFERASE (WSD1-LIKE) FAMILY PROTEIN"/>
    <property type="match status" value="1"/>
</dbReference>
<feature type="domain" description="O-acyltransferase WSD1-like N-terminal" evidence="8">
    <location>
        <begin position="358"/>
        <end position="421"/>
    </location>
</feature>
<dbReference type="EMBL" id="CAMXCT030001646">
    <property type="protein sequence ID" value="CAL4779220.1"/>
    <property type="molecule type" value="Genomic_DNA"/>
</dbReference>
<dbReference type="EMBL" id="CAMXCT020001646">
    <property type="protein sequence ID" value="CAL1145283.1"/>
    <property type="molecule type" value="Genomic_DNA"/>
</dbReference>
<protein>
    <recommendedName>
        <fullName evidence="13">Diacylglycerol O-acyltransferase</fullName>
    </recommendedName>
</protein>
<keyword evidence="4" id="KW-0012">Acyltransferase</keyword>
<dbReference type="GO" id="GO:0005886">
    <property type="term" value="C:plasma membrane"/>
    <property type="evidence" value="ECO:0007669"/>
    <property type="project" value="TreeGrafter"/>
</dbReference>
<accession>A0A9P1FX56</accession>
<proteinExistence type="inferred from homology"/>
<sequence>MGEASEEQLTNEQAALQAELKREKQLAAMEESADELAEGKLTAAVDHAYSMAEYARVWAERVDIAMLCSVGIGDRRTDLAKAARRAEKALIGVNESLKALDVARFNLELQEKLGSTDPQMEIYVLKKTGEAATKASDAMHMALQVATRAQNLTDEAVSHGVTSMPKLRVSDVHLTPVNEAEGADFNANQEHSPDELVGQGHGKEVLRAKHKIDKMDNGVPLGLTSAGCHCDPQVRQSPHQLHRNRSSSLSLAMAASKTHRTRGISDLFGAAVFDQRVKDQVKALHIVPFLYFKEKLTLDEVKQTLFEKLMPIARFRSKVEGVASGMISVQSAFVELDEAAVKASMDVLVTARDDLKTQKDLDRFVSDLYTKAWEPDLPVWRAFVINDLEDGRSLLLMKIDHAIADGVGLLDVLFNIIDSKGGGDSPKKLRSAVTRPPSCWEGFKMQAKGLWRACYGPFIADHLPGDRKNRLKFADAKNPGSTKAVCSTKPIDLNDIKMIKSQLPDATVNDVLMTLTCLTLRNYFAKYEPSTLKQSVRANMPISMRKEGDEDIFNPLVFGNNFSQGQLSFPIHLDDPMEIFRSMKAQIDVIKVSPEPLVRHALVKTLTVGSPIPHRIAAALVLDQFGKVTAMLSNVVGPMQEVEFMGKKLDDMSFYAMVPLGLYFGIVQYKGWIKVGICCDAGLEPEPQRLADCWEEAFQALRKAAEIAVPEVTEVTKTVVAQAV</sequence>
<comment type="caution">
    <text evidence="10">The sequence shown here is derived from an EMBL/GenBank/DDBJ whole genome shotgun (WGS) entry which is preliminary data.</text>
</comment>